<feature type="chain" id="PRO_5001751011" evidence="2">
    <location>
        <begin position="23"/>
        <end position="269"/>
    </location>
</feature>
<name>A0A080M4L3_9PROT</name>
<dbReference type="RefSeq" id="WP_034950766.1">
    <property type="nucleotide sequence ID" value="NZ_JDST02000065.1"/>
</dbReference>
<dbReference type="STRING" id="1453999.AW06_002921"/>
<evidence type="ECO:0000256" key="1">
    <source>
        <dbReference type="SAM" id="MobiDB-lite"/>
    </source>
</evidence>
<accession>A0A7D5NBI4</accession>
<evidence type="ECO:0000256" key="2">
    <source>
        <dbReference type="SAM" id="SignalP"/>
    </source>
</evidence>
<feature type="compositionally biased region" description="Low complexity" evidence="1">
    <location>
        <begin position="168"/>
        <end position="184"/>
    </location>
</feature>
<dbReference type="KEGG" id="acog:HWD57_04650"/>
<feature type="signal peptide" evidence="2">
    <location>
        <begin position="1"/>
        <end position="22"/>
    </location>
</feature>
<evidence type="ECO:0000313" key="5">
    <source>
        <dbReference type="Proteomes" id="UP000021315"/>
    </source>
</evidence>
<dbReference type="Proteomes" id="UP000509684">
    <property type="component" value="Chromosome"/>
</dbReference>
<dbReference type="AlphaFoldDB" id="A0A080M4L3"/>
<reference evidence="4" key="3">
    <citation type="submission" date="2020-06" db="EMBL/GenBank/DDBJ databases">
        <authorList>
            <person name="Arumugam K."/>
            <person name="Besarab I."/>
            <person name="Haryono M."/>
            <person name="Bagci C."/>
            <person name="Beier S."/>
            <person name="Buchfink B."/>
            <person name="Gorska A."/>
            <person name="Qiu G."/>
            <person name="Huson D.H."/>
            <person name="Williams R.B."/>
        </authorList>
    </citation>
    <scope>NUCLEOTIDE SEQUENCE</scope>
    <source>
        <strain evidence="4">SSA1</strain>
    </source>
</reference>
<reference evidence="3 5" key="1">
    <citation type="submission" date="2014-02" db="EMBL/GenBank/DDBJ databases">
        <title>Expanding our view of genomic diversity in Candidatus Accumulibacter clades.</title>
        <authorList>
            <person name="Skennerton C.T."/>
            <person name="Barr J.J."/>
            <person name="Slater F.R."/>
            <person name="Bond P.L."/>
            <person name="Tyson G.W."/>
        </authorList>
    </citation>
    <scope>NUCLEOTIDE SEQUENCE [LARGE SCALE GENOMIC DNA]</scope>
    <source>
        <strain evidence="5">SK-02</strain>
    </source>
</reference>
<gene>
    <name evidence="3" type="ORF">AW06_002921</name>
    <name evidence="4" type="ORF">HWD57_04650</name>
</gene>
<organism evidence="3 5">
    <name type="scientific">Candidatus Accumulibacter cognatus</name>
    <dbReference type="NCBI Taxonomy" id="2954383"/>
    <lineage>
        <taxon>Bacteria</taxon>
        <taxon>Pseudomonadati</taxon>
        <taxon>Pseudomonadota</taxon>
        <taxon>Betaproteobacteria</taxon>
        <taxon>Candidatus Accumulibacter</taxon>
    </lineage>
</organism>
<feature type="compositionally biased region" description="Pro residues" evidence="1">
    <location>
        <begin position="243"/>
        <end position="259"/>
    </location>
</feature>
<accession>A0A080M4L3</accession>
<evidence type="ECO:0000313" key="6">
    <source>
        <dbReference type="Proteomes" id="UP000509684"/>
    </source>
</evidence>
<dbReference type="Proteomes" id="UP000021315">
    <property type="component" value="Unassembled WGS sequence"/>
</dbReference>
<dbReference type="EMBL" id="JDST02000065">
    <property type="protein sequence ID" value="KFB75996.1"/>
    <property type="molecule type" value="Genomic_DNA"/>
</dbReference>
<protein>
    <submittedName>
        <fullName evidence="3">Uncharacterized protein</fullName>
    </submittedName>
</protein>
<reference evidence="4 6" key="2">
    <citation type="journal article" date="2019" name="Microbiome">
        <title>Annotated bacterial chromosomes from frame-shift-corrected long-read metagenomic data.</title>
        <authorList>
            <person name="Arumugam K."/>
            <person name="Bagci C."/>
            <person name="Bessarab I."/>
            <person name="Beier S."/>
            <person name="Buchfink B."/>
            <person name="Gorska A."/>
            <person name="Qiu G."/>
            <person name="Huson D.H."/>
            <person name="Williams R.B.H."/>
        </authorList>
    </citation>
    <scope>NUCLEOTIDE SEQUENCE [LARGE SCALE GENOMIC DNA]</scope>
    <source>
        <strain evidence="4">SSA1</strain>
    </source>
</reference>
<sequence length="269" mass="28457">MKKLAAFFAALPLAGCISIADAGALVDVGIIDRSSGQALEVYRHHGRLYVVGTPGNRYAVMLRNKSSGRVLTVLSVDGINALSGQTAATSQSGYVLVARQSAEISGWRKSMDDVAAFYFTSVADSYAGRTDRPQNVGVVGVAVYREAEPLPPPQVTTPSRERDDAPAADRATSSTAARAVAPAPSQAPGKLAESQGRLGTGHGERISAPTQYTEFRRASDAPSEVLTIHYDSYSNLLAQGIIPRPPRQQPTPNSLPNPFPGGFVPDPRN</sequence>
<feature type="region of interest" description="Disordered" evidence="1">
    <location>
        <begin position="149"/>
        <end position="210"/>
    </location>
</feature>
<keyword evidence="2" id="KW-0732">Signal</keyword>
<evidence type="ECO:0000313" key="4">
    <source>
        <dbReference type="EMBL" id="QLH49148.1"/>
    </source>
</evidence>
<proteinExistence type="predicted"/>
<evidence type="ECO:0000313" key="3">
    <source>
        <dbReference type="EMBL" id="KFB75996.1"/>
    </source>
</evidence>
<dbReference type="EMBL" id="CP058708">
    <property type="protein sequence ID" value="QLH49148.1"/>
    <property type="molecule type" value="Genomic_DNA"/>
</dbReference>
<keyword evidence="5" id="KW-1185">Reference proteome</keyword>
<feature type="region of interest" description="Disordered" evidence="1">
    <location>
        <begin position="239"/>
        <end position="269"/>
    </location>
</feature>